<reference evidence="2 3" key="1">
    <citation type="submission" date="2016-10" db="EMBL/GenBank/DDBJ databases">
        <authorList>
            <person name="de Groot N.N."/>
        </authorList>
    </citation>
    <scope>NUCLEOTIDE SEQUENCE [LARGE SCALE GENOMIC DNA]</scope>
    <source>
        <strain evidence="3">P4-7,KCTC 19426,CECT 7604</strain>
    </source>
</reference>
<dbReference type="Proteomes" id="UP000198741">
    <property type="component" value="Chromosome I"/>
</dbReference>
<dbReference type="EMBL" id="LT629710">
    <property type="protein sequence ID" value="SDO42546.1"/>
    <property type="molecule type" value="Genomic_DNA"/>
</dbReference>
<dbReference type="RefSeq" id="WP_090474771.1">
    <property type="nucleotide sequence ID" value="NZ_LT629710.1"/>
</dbReference>
<name>A0A1H0JFS1_9ACTN</name>
<sequence length="318" mass="32347">MTVGSVAAWVVGAILVGALLVGLSRSVRRASTLGPGPAVDAVQAATLSVGRLLLLLAVLAAASLTQRSFGWAGSSASAVGTIGIAALLIVMLAETRWPRQSGPVGVVPLSRATLREIVRARYLVGSATTVGLTALAAWFFVLIDPTAGSNRSSVFSTPGRSIFGSGTAGGLNAAASNCSHCALAVAAPPSAAGVWFDCMLLGTTVLVGAVALRQILLRRNVADAGTELDAALRRLSAHRVLRIVTATALGTVVAWAADLRGVLNRPRDLSTPMSDALLTFLGTVIGVCVAGLFVLYVVGPTARTLRRIGPSPVGPTTP</sequence>
<feature type="transmembrane region" description="Helical" evidence="1">
    <location>
        <begin position="44"/>
        <end position="65"/>
    </location>
</feature>
<keyword evidence="1" id="KW-1133">Transmembrane helix</keyword>
<keyword evidence="3" id="KW-1185">Reference proteome</keyword>
<feature type="transmembrane region" description="Helical" evidence="1">
    <location>
        <begin position="277"/>
        <end position="298"/>
    </location>
</feature>
<feature type="transmembrane region" description="Helical" evidence="1">
    <location>
        <begin position="192"/>
        <end position="212"/>
    </location>
</feature>
<dbReference type="AlphaFoldDB" id="A0A1H0JFS1"/>
<evidence type="ECO:0000313" key="3">
    <source>
        <dbReference type="Proteomes" id="UP000198741"/>
    </source>
</evidence>
<protein>
    <submittedName>
        <fullName evidence="2">Uncharacterized protein</fullName>
    </submittedName>
</protein>
<feature type="transmembrane region" description="Helical" evidence="1">
    <location>
        <begin position="71"/>
        <end position="93"/>
    </location>
</feature>
<evidence type="ECO:0000313" key="2">
    <source>
        <dbReference type="EMBL" id="SDO42546.1"/>
    </source>
</evidence>
<accession>A0A1H0JFS1</accession>
<gene>
    <name evidence="2" type="ORF">SAMN04515671_0901</name>
</gene>
<proteinExistence type="predicted"/>
<keyword evidence="1" id="KW-0472">Membrane</keyword>
<feature type="transmembrane region" description="Helical" evidence="1">
    <location>
        <begin position="6"/>
        <end position="23"/>
    </location>
</feature>
<keyword evidence="1" id="KW-0812">Transmembrane</keyword>
<feature type="transmembrane region" description="Helical" evidence="1">
    <location>
        <begin position="240"/>
        <end position="257"/>
    </location>
</feature>
<feature type="transmembrane region" description="Helical" evidence="1">
    <location>
        <begin position="122"/>
        <end position="143"/>
    </location>
</feature>
<evidence type="ECO:0000256" key="1">
    <source>
        <dbReference type="SAM" id="Phobius"/>
    </source>
</evidence>
<organism evidence="2 3">
    <name type="scientific">Nakamurella panacisegetis</name>
    <dbReference type="NCBI Taxonomy" id="1090615"/>
    <lineage>
        <taxon>Bacteria</taxon>
        <taxon>Bacillati</taxon>
        <taxon>Actinomycetota</taxon>
        <taxon>Actinomycetes</taxon>
        <taxon>Nakamurellales</taxon>
        <taxon>Nakamurellaceae</taxon>
        <taxon>Nakamurella</taxon>
    </lineage>
</organism>